<evidence type="ECO:0000256" key="5">
    <source>
        <dbReference type="ARBA" id="ARBA00022989"/>
    </source>
</evidence>
<feature type="transmembrane region" description="Helical" evidence="7">
    <location>
        <begin position="36"/>
        <end position="55"/>
    </location>
</feature>
<comment type="subcellular location">
    <subcellularLocation>
        <location evidence="1">Membrane</location>
        <topology evidence="1">Multi-pass membrane protein</topology>
    </subcellularLocation>
</comment>
<accession>A0AAE1PUK0</accession>
<dbReference type="Gene3D" id="1.20.1530.20">
    <property type="match status" value="1"/>
</dbReference>
<dbReference type="AlphaFoldDB" id="A0AAE1PUK0"/>
<dbReference type="PANTHER" id="PTHR10361:SF28">
    <property type="entry name" value="P3 PROTEIN-RELATED"/>
    <property type="match status" value="1"/>
</dbReference>
<feature type="transmembrane region" description="Helical" evidence="7">
    <location>
        <begin position="176"/>
        <end position="195"/>
    </location>
</feature>
<evidence type="ECO:0000256" key="7">
    <source>
        <dbReference type="SAM" id="Phobius"/>
    </source>
</evidence>
<organism evidence="8 9">
    <name type="scientific">Petrolisthes manimaculis</name>
    <dbReference type="NCBI Taxonomy" id="1843537"/>
    <lineage>
        <taxon>Eukaryota</taxon>
        <taxon>Metazoa</taxon>
        <taxon>Ecdysozoa</taxon>
        <taxon>Arthropoda</taxon>
        <taxon>Crustacea</taxon>
        <taxon>Multicrustacea</taxon>
        <taxon>Malacostraca</taxon>
        <taxon>Eumalacostraca</taxon>
        <taxon>Eucarida</taxon>
        <taxon>Decapoda</taxon>
        <taxon>Pleocyemata</taxon>
        <taxon>Anomura</taxon>
        <taxon>Galatheoidea</taxon>
        <taxon>Porcellanidae</taxon>
        <taxon>Petrolisthes</taxon>
    </lineage>
</organism>
<sequence>MLTLVLFTSVLNNVANLLFTSPTHYALDTIITVDRKSYVLDTIFIVVGSVFVLINNINMGAQLDLAIIKSVLRKPLGPICGFISQFAVMPVATFVMGSFLFTDPLHRLGLFTLGCCPGGTSSNFWTLMFNGDINLSITMTAISTVAAMGMMPMWLFTLGRKLLESNANLKIPFGNLATSLVTLTLPIGIGIFIRKKRLAWAEWGAKVIKPFSFFILLFFMGVGSYNSYKVILMMTWQMVVAGLLVVTSGYTLGAVLAKLTCLPPKQVIAVSIETALQNPGVAFVLLKLSLESPYSDLAAVPIVATLFVSGPPLMLTYLVYASLRHFCGCCPDSKPADAEPKHQEAATELITGQTNVKVGSV</sequence>
<gene>
    <name evidence="8" type="ORF">Pmani_013974</name>
</gene>
<keyword evidence="4" id="KW-0769">Symport</keyword>
<reference evidence="8" key="1">
    <citation type="submission" date="2023-11" db="EMBL/GenBank/DDBJ databases">
        <title>Genome assemblies of two species of porcelain crab, Petrolisthes cinctipes and Petrolisthes manimaculis (Anomura: Porcellanidae).</title>
        <authorList>
            <person name="Angst P."/>
        </authorList>
    </citation>
    <scope>NUCLEOTIDE SEQUENCE</scope>
    <source>
        <strain evidence="8">PB745_02</strain>
        <tissue evidence="8">Gill</tissue>
    </source>
</reference>
<feature type="transmembrane region" description="Helical" evidence="7">
    <location>
        <begin position="135"/>
        <end position="156"/>
    </location>
</feature>
<dbReference type="Pfam" id="PF01758">
    <property type="entry name" value="SBF"/>
    <property type="match status" value="1"/>
</dbReference>
<feature type="transmembrane region" description="Helical" evidence="7">
    <location>
        <begin position="207"/>
        <end position="228"/>
    </location>
</feature>
<protein>
    <recommendedName>
        <fullName evidence="10">Solute carrier family 10 member 6</fullName>
    </recommendedName>
</protein>
<keyword evidence="5 7" id="KW-1133">Transmembrane helix</keyword>
<dbReference type="InterPro" id="IPR004710">
    <property type="entry name" value="Bilac:Na_transpt"/>
</dbReference>
<comment type="caution">
    <text evidence="8">The sequence shown here is derived from an EMBL/GenBank/DDBJ whole genome shotgun (WGS) entry which is preliminary data.</text>
</comment>
<proteinExistence type="inferred from homology"/>
<keyword evidence="6 7" id="KW-0472">Membrane</keyword>
<evidence type="ECO:0000256" key="3">
    <source>
        <dbReference type="ARBA" id="ARBA00022692"/>
    </source>
</evidence>
<evidence type="ECO:0000256" key="6">
    <source>
        <dbReference type="ARBA" id="ARBA00023136"/>
    </source>
</evidence>
<dbReference type="GO" id="GO:0016020">
    <property type="term" value="C:membrane"/>
    <property type="evidence" value="ECO:0007669"/>
    <property type="project" value="UniProtKB-SubCell"/>
</dbReference>
<dbReference type="Proteomes" id="UP001292094">
    <property type="component" value="Unassembled WGS sequence"/>
</dbReference>
<feature type="transmembrane region" description="Helical" evidence="7">
    <location>
        <begin position="234"/>
        <end position="255"/>
    </location>
</feature>
<name>A0AAE1PUK0_9EUCA</name>
<evidence type="ECO:0000256" key="4">
    <source>
        <dbReference type="ARBA" id="ARBA00022847"/>
    </source>
</evidence>
<keyword evidence="9" id="KW-1185">Reference proteome</keyword>
<evidence type="ECO:0000256" key="2">
    <source>
        <dbReference type="ARBA" id="ARBA00006528"/>
    </source>
</evidence>
<dbReference type="PANTHER" id="PTHR10361">
    <property type="entry name" value="SODIUM-BILE ACID COTRANSPORTER"/>
    <property type="match status" value="1"/>
</dbReference>
<keyword evidence="4" id="KW-0813">Transport</keyword>
<evidence type="ECO:0000313" key="9">
    <source>
        <dbReference type="Proteomes" id="UP001292094"/>
    </source>
</evidence>
<keyword evidence="3 7" id="KW-0812">Transmembrane</keyword>
<dbReference type="EMBL" id="JAWZYT010001187">
    <property type="protein sequence ID" value="KAK4314773.1"/>
    <property type="molecule type" value="Genomic_DNA"/>
</dbReference>
<evidence type="ECO:0000256" key="1">
    <source>
        <dbReference type="ARBA" id="ARBA00004141"/>
    </source>
</evidence>
<feature type="transmembrane region" description="Helical" evidence="7">
    <location>
        <begin position="298"/>
        <end position="320"/>
    </location>
</feature>
<dbReference type="InterPro" id="IPR002657">
    <property type="entry name" value="BilAc:Na_symport/Acr3"/>
</dbReference>
<comment type="similarity">
    <text evidence="2">Belongs to the bile acid:sodium symporter (BASS) (TC 2.A.28) family.</text>
</comment>
<feature type="transmembrane region" description="Helical" evidence="7">
    <location>
        <begin position="76"/>
        <end position="102"/>
    </location>
</feature>
<evidence type="ECO:0008006" key="10">
    <source>
        <dbReference type="Google" id="ProtNLM"/>
    </source>
</evidence>
<dbReference type="InterPro" id="IPR038770">
    <property type="entry name" value="Na+/solute_symporter_sf"/>
</dbReference>
<dbReference type="GO" id="GO:0015293">
    <property type="term" value="F:symporter activity"/>
    <property type="evidence" value="ECO:0007669"/>
    <property type="project" value="UniProtKB-KW"/>
</dbReference>
<evidence type="ECO:0000313" key="8">
    <source>
        <dbReference type="EMBL" id="KAK4314773.1"/>
    </source>
</evidence>